<dbReference type="SUPFAM" id="SSF50129">
    <property type="entry name" value="GroES-like"/>
    <property type="match status" value="1"/>
</dbReference>
<dbReference type="GO" id="GO:0016491">
    <property type="term" value="F:oxidoreductase activity"/>
    <property type="evidence" value="ECO:0007669"/>
    <property type="project" value="InterPro"/>
</dbReference>
<protein>
    <recommendedName>
        <fullName evidence="1">Enoyl reductase (ER) domain-containing protein</fullName>
    </recommendedName>
</protein>
<dbReference type="Pfam" id="PF08240">
    <property type="entry name" value="ADH_N"/>
    <property type="match status" value="1"/>
</dbReference>
<name>A0AAV6UM67_9ARAC</name>
<dbReference type="PANTHER" id="PTHR44461">
    <property type="entry name" value="QUINONE OXIDOREDUCTASE-LIKE PROTEIN 1"/>
    <property type="match status" value="1"/>
</dbReference>
<dbReference type="Gene3D" id="3.40.50.720">
    <property type="entry name" value="NAD(P)-binding Rossmann-like Domain"/>
    <property type="match status" value="1"/>
</dbReference>
<keyword evidence="3" id="KW-1185">Reference proteome</keyword>
<dbReference type="Proteomes" id="UP000827092">
    <property type="component" value="Unassembled WGS sequence"/>
</dbReference>
<dbReference type="EMBL" id="JAFNEN010000343">
    <property type="protein sequence ID" value="KAG8185219.1"/>
    <property type="molecule type" value="Genomic_DNA"/>
</dbReference>
<dbReference type="CDD" id="cd05195">
    <property type="entry name" value="enoyl_red"/>
    <property type="match status" value="1"/>
</dbReference>
<evidence type="ECO:0000259" key="1">
    <source>
        <dbReference type="SMART" id="SM00829"/>
    </source>
</evidence>
<dbReference type="InterPro" id="IPR042633">
    <property type="entry name" value="CRYZL1"/>
</dbReference>
<feature type="domain" description="Enoyl reductase (ER)" evidence="1">
    <location>
        <begin position="10"/>
        <end position="370"/>
    </location>
</feature>
<dbReference type="InterPro" id="IPR013154">
    <property type="entry name" value="ADH-like_N"/>
</dbReference>
<dbReference type="SMART" id="SM00829">
    <property type="entry name" value="PKS_ER"/>
    <property type="match status" value="1"/>
</dbReference>
<dbReference type="InterPro" id="IPR020843">
    <property type="entry name" value="ER"/>
</dbReference>
<sequence length="373" mass="40879">MRSVYKEVVGTLTPKYIIESNTDLPPLTRYSVLIEVKACSLSEVDIKLMQLVSRDSSPSHYSVGKDIAGIIREVGNAVTTLKPGDEVVGIIPLDYGFSGCAEYVVLHEFDVTKKPDTVSYVDAAACIGDAVRSYTALHYLGRLSHGDTVLVMEGASAFGSLCIQLAHHWGAKVITTVSSEDEKLYLDGLGDQISLCIDQRRRNNLTPFHTSSFRNGNSGNELVWSACMEETGGLGVDLIVDNGVTLFSEGDFSRIMANDNYSYPAPPSKHEIISALAVGGRWITSKENLQLDPPNSRLLFMKCASLGFLFEHAWTLSSTQQGQYLHILMDIMEKVADGVISPNVYHTVSFDSVPETMKKLPSVRVGKIVMKMD</sequence>
<evidence type="ECO:0000313" key="3">
    <source>
        <dbReference type="Proteomes" id="UP000827092"/>
    </source>
</evidence>
<dbReference type="Gene3D" id="3.90.180.10">
    <property type="entry name" value="Medium-chain alcohol dehydrogenases, catalytic domain"/>
    <property type="match status" value="1"/>
</dbReference>
<proteinExistence type="predicted"/>
<organism evidence="2 3">
    <name type="scientific">Oedothorax gibbosus</name>
    <dbReference type="NCBI Taxonomy" id="931172"/>
    <lineage>
        <taxon>Eukaryota</taxon>
        <taxon>Metazoa</taxon>
        <taxon>Ecdysozoa</taxon>
        <taxon>Arthropoda</taxon>
        <taxon>Chelicerata</taxon>
        <taxon>Arachnida</taxon>
        <taxon>Araneae</taxon>
        <taxon>Araneomorphae</taxon>
        <taxon>Entelegynae</taxon>
        <taxon>Araneoidea</taxon>
        <taxon>Linyphiidae</taxon>
        <taxon>Erigoninae</taxon>
        <taxon>Oedothorax</taxon>
    </lineage>
</organism>
<dbReference type="AlphaFoldDB" id="A0AAV6UM67"/>
<dbReference type="PANTHER" id="PTHR44461:SF1">
    <property type="entry name" value="QUINONE OXIDOREDUCTASE-LIKE PROTEIN 1"/>
    <property type="match status" value="1"/>
</dbReference>
<evidence type="ECO:0000313" key="2">
    <source>
        <dbReference type="EMBL" id="KAG8185219.1"/>
    </source>
</evidence>
<reference evidence="2 3" key="1">
    <citation type="journal article" date="2022" name="Nat. Ecol. Evol.">
        <title>A masculinizing supergene underlies an exaggerated male reproductive morph in a spider.</title>
        <authorList>
            <person name="Hendrickx F."/>
            <person name="De Corte Z."/>
            <person name="Sonet G."/>
            <person name="Van Belleghem S.M."/>
            <person name="Kostlbacher S."/>
            <person name="Vangestel C."/>
        </authorList>
    </citation>
    <scope>NUCLEOTIDE SEQUENCE [LARGE SCALE GENOMIC DNA]</scope>
    <source>
        <strain evidence="2">W744_W776</strain>
    </source>
</reference>
<comment type="caution">
    <text evidence="2">The sequence shown here is derived from an EMBL/GenBank/DDBJ whole genome shotgun (WGS) entry which is preliminary data.</text>
</comment>
<dbReference type="SUPFAM" id="SSF51735">
    <property type="entry name" value="NAD(P)-binding Rossmann-fold domains"/>
    <property type="match status" value="1"/>
</dbReference>
<gene>
    <name evidence="2" type="ORF">JTE90_025890</name>
</gene>
<accession>A0AAV6UM67</accession>
<dbReference type="InterPro" id="IPR036291">
    <property type="entry name" value="NAD(P)-bd_dom_sf"/>
</dbReference>
<dbReference type="InterPro" id="IPR011032">
    <property type="entry name" value="GroES-like_sf"/>
</dbReference>